<dbReference type="Proteomes" id="UP000077787">
    <property type="component" value="Chromosome"/>
</dbReference>
<sequence>MSQFYDRMASTALRLIEQFGQEITLRDTGPGTYDPVTGQDTPGATIDQPAQAILQDYALQQAGMSYADGTVIRQGDKKILVAAMTEDANGQPAQITPPTLTTTVIADGATWTIVNIKEINPAGTPLVYELQGRR</sequence>
<dbReference type="EMBL" id="CP015641">
    <property type="protein sequence ID" value="ANF26032.1"/>
    <property type="molecule type" value="Genomic_DNA"/>
</dbReference>
<name>A0A172WRF0_STUST</name>
<evidence type="ECO:0000313" key="2">
    <source>
        <dbReference type="Proteomes" id="UP000077787"/>
    </source>
</evidence>
<gene>
    <name evidence="1" type="ORF">PS273GM_13200</name>
</gene>
<evidence type="ECO:0008006" key="3">
    <source>
        <dbReference type="Google" id="ProtNLM"/>
    </source>
</evidence>
<dbReference type="AlphaFoldDB" id="A0A172WRF0"/>
<organism evidence="1 2">
    <name type="scientific">Stutzerimonas stutzeri</name>
    <name type="common">Pseudomonas stutzeri</name>
    <dbReference type="NCBI Taxonomy" id="316"/>
    <lineage>
        <taxon>Bacteria</taxon>
        <taxon>Pseudomonadati</taxon>
        <taxon>Pseudomonadota</taxon>
        <taxon>Gammaproteobacteria</taxon>
        <taxon>Pseudomonadales</taxon>
        <taxon>Pseudomonadaceae</taxon>
        <taxon>Stutzerimonas</taxon>
    </lineage>
</organism>
<dbReference type="RefSeq" id="WP_064481605.1">
    <property type="nucleotide sequence ID" value="NZ_CP015641.1"/>
</dbReference>
<protein>
    <recommendedName>
        <fullName evidence="3">Phage protein</fullName>
    </recommendedName>
</protein>
<proteinExistence type="predicted"/>
<accession>A0A172WRF0</accession>
<reference evidence="1 2" key="1">
    <citation type="submission" date="2016-05" db="EMBL/GenBank/DDBJ databases">
        <title>Genome sequence of Pseudomonas stutzeri 273 and identification of the exopolysaccharide biosynthesis locus.</title>
        <authorList>
            <person name="Wu S."/>
            <person name="Sun C."/>
        </authorList>
    </citation>
    <scope>NUCLEOTIDE SEQUENCE [LARGE SCALE GENOMIC DNA]</scope>
    <source>
        <strain evidence="1 2">273</strain>
    </source>
</reference>
<evidence type="ECO:0000313" key="1">
    <source>
        <dbReference type="EMBL" id="ANF26032.1"/>
    </source>
</evidence>
<dbReference type="OrthoDB" id="6006387at2"/>